<keyword evidence="4" id="KW-1185">Reference proteome</keyword>
<accession>A0ABD1DEQ3</accession>
<comment type="caution">
    <text evidence="3">The sequence shown here is derived from an EMBL/GenBank/DDBJ whole genome shotgun (WGS) entry which is preliminary data.</text>
</comment>
<dbReference type="InterPro" id="IPR009057">
    <property type="entry name" value="Homeodomain-like_sf"/>
</dbReference>
<dbReference type="EMBL" id="JBEHCU010006009">
    <property type="protein sequence ID" value="KAL1398153.1"/>
    <property type="molecule type" value="Genomic_DNA"/>
</dbReference>
<dbReference type="SUPFAM" id="SSF46689">
    <property type="entry name" value="Homeodomain-like"/>
    <property type="match status" value="1"/>
</dbReference>
<proteinExistence type="predicted"/>
<evidence type="ECO:0000256" key="1">
    <source>
        <dbReference type="ARBA" id="ARBA00004123"/>
    </source>
</evidence>
<dbReference type="Pfam" id="PF05225">
    <property type="entry name" value="HTH_psq"/>
    <property type="match status" value="1"/>
</dbReference>
<feature type="domain" description="HTH psq-type" evidence="2">
    <location>
        <begin position="21"/>
        <end position="57"/>
    </location>
</feature>
<sequence length="504" mass="57451">MNSRTILRRRRYRRNHNYSNQDIRNAIALIRRRQCSIRQAAQAYNIPRTTLTTYLSRLQKLAVVAAAGTMQPHEEQTLHDWMTDCCKRGFTVRKRCVEAAAELLMKKGGGGVRKQQPFGDAGQYEAFLKRWLAVDAEKERKFVGAVPDWFAHIEAYLAETHSLEIMNDSSRVFLCDEFKFKERMDIPSSIKDALTDANMLYTVTAAGDVLQPLIVYPYKGEIPDQIVKAAPRNCAIVPQQHGTVTPKILIAYLKKVLQKYLEQCHIATPVIMFVDESQIDPTMELTSTCKNLGIILLGLSCQVLKPTINLFRGLATGWSTEVNNWCATGDGRTFSIIECARIMQLVNQRYIQREEICRDFGDSALFPWNRAADYQDEEQELERFLEDFDDDDDDDEDYTMDEDAMREYMEVTKPAEVPVEEASTPPIAADTKISLRYDEFDKLLGSELAQKLDKDFGSATAMFSSRAERALFDIYRRFREAAGPAVVGPNRKNAVIEVVEIIDD</sequence>
<evidence type="ECO:0000259" key="2">
    <source>
        <dbReference type="Pfam" id="PF05225"/>
    </source>
</evidence>
<name>A0ABD1DEQ3_CULPP</name>
<dbReference type="GO" id="GO:0005634">
    <property type="term" value="C:nucleus"/>
    <property type="evidence" value="ECO:0007669"/>
    <property type="project" value="UniProtKB-SubCell"/>
</dbReference>
<organism evidence="3 4">
    <name type="scientific">Culex pipiens pipiens</name>
    <name type="common">Northern house mosquito</name>
    <dbReference type="NCBI Taxonomy" id="38569"/>
    <lineage>
        <taxon>Eukaryota</taxon>
        <taxon>Metazoa</taxon>
        <taxon>Ecdysozoa</taxon>
        <taxon>Arthropoda</taxon>
        <taxon>Hexapoda</taxon>
        <taxon>Insecta</taxon>
        <taxon>Pterygota</taxon>
        <taxon>Neoptera</taxon>
        <taxon>Endopterygota</taxon>
        <taxon>Diptera</taxon>
        <taxon>Nematocera</taxon>
        <taxon>Culicoidea</taxon>
        <taxon>Culicidae</taxon>
        <taxon>Culicinae</taxon>
        <taxon>Culicini</taxon>
        <taxon>Culex</taxon>
        <taxon>Culex</taxon>
    </lineage>
</organism>
<gene>
    <name evidence="3" type="ORF">pipiens_009195</name>
</gene>
<dbReference type="InterPro" id="IPR007889">
    <property type="entry name" value="HTH_Psq"/>
</dbReference>
<dbReference type="Proteomes" id="UP001562425">
    <property type="component" value="Unassembled WGS sequence"/>
</dbReference>
<evidence type="ECO:0000313" key="4">
    <source>
        <dbReference type="Proteomes" id="UP001562425"/>
    </source>
</evidence>
<protein>
    <recommendedName>
        <fullName evidence="2">HTH psq-type domain-containing protein</fullName>
    </recommendedName>
</protein>
<dbReference type="AlphaFoldDB" id="A0ABD1DEQ3"/>
<comment type="subcellular location">
    <subcellularLocation>
        <location evidence="1">Nucleus</location>
    </subcellularLocation>
</comment>
<reference evidence="3 4" key="1">
    <citation type="submission" date="2024-05" db="EMBL/GenBank/DDBJ databases">
        <title>Culex pipiens pipiens assembly and annotation.</title>
        <authorList>
            <person name="Alout H."/>
            <person name="Durand T."/>
        </authorList>
    </citation>
    <scope>NUCLEOTIDE SEQUENCE [LARGE SCALE GENOMIC DNA]</scope>
    <source>
        <strain evidence="3">HA-2024</strain>
        <tissue evidence="3">Whole body</tissue>
    </source>
</reference>
<evidence type="ECO:0000313" key="3">
    <source>
        <dbReference type="EMBL" id="KAL1398153.1"/>
    </source>
</evidence>
<dbReference type="Gene3D" id="1.10.10.60">
    <property type="entry name" value="Homeodomain-like"/>
    <property type="match status" value="1"/>
</dbReference>